<evidence type="ECO:0000259" key="1">
    <source>
        <dbReference type="Pfam" id="PF13556"/>
    </source>
</evidence>
<proteinExistence type="predicted"/>
<dbReference type="InterPro" id="IPR025736">
    <property type="entry name" value="PucR_C-HTH_dom"/>
</dbReference>
<protein>
    <recommendedName>
        <fullName evidence="5">PucR family transcriptional regulator</fullName>
    </recommendedName>
</protein>
<keyword evidence="4" id="KW-1185">Reference proteome</keyword>
<evidence type="ECO:0000259" key="2">
    <source>
        <dbReference type="Pfam" id="PF25906"/>
    </source>
</evidence>
<evidence type="ECO:0008006" key="5">
    <source>
        <dbReference type="Google" id="ProtNLM"/>
    </source>
</evidence>
<dbReference type="PANTHER" id="PTHR33744:SF1">
    <property type="entry name" value="DNA-BINDING TRANSCRIPTIONAL ACTIVATOR ADER"/>
    <property type="match status" value="1"/>
</dbReference>
<evidence type="ECO:0000313" key="3">
    <source>
        <dbReference type="EMBL" id="NYD48491.1"/>
    </source>
</evidence>
<dbReference type="Pfam" id="PF13556">
    <property type="entry name" value="HTH_30"/>
    <property type="match status" value="1"/>
</dbReference>
<sequence>MSDLSQVVRLPVRRIELDLSFEGARRIAGDLREHVPGIAAEAVRRIEGRLPEFVRPHDPRYARAVQLGVECAIGHFLELMADPAAPSADVVEFWRQIGVGEASEGRTLDSWQAATRIGTGLAVERLTDRAERMGYRTSPADVAAIANAALDYLNQLAAIVAEGHADAAARAAGALRDHRRHLLDLLLNGASPAELKEAAREADWPLPRTLAVVAMREHGPDARHPALPPDVLPGLHLGEPCLIVPDPEGPGRARMLERQLHGWTAAIGPAVGTGDVGTSLRLARETLALACQGLIGGAAPIPAERHMPILVMMRERALVEKVIARRLAPLLSARPATRYRLAETLLACLEHGFNATEVSGHLHLHPQTVRYRLRQLDDLFGDAVHAASDRLELHMALRAWLALNAEPAAEPVAEPAAARGGLSYG</sequence>
<name>A0A7Y9EIM6_9ACTN</name>
<dbReference type="InterPro" id="IPR051448">
    <property type="entry name" value="CdaR-like_regulators"/>
</dbReference>
<dbReference type="InterPro" id="IPR042070">
    <property type="entry name" value="PucR_C-HTH_sf"/>
</dbReference>
<feature type="domain" description="PucR C-terminal helix-turn-helix" evidence="1">
    <location>
        <begin position="341"/>
        <end position="399"/>
    </location>
</feature>
<dbReference type="Proteomes" id="UP000529783">
    <property type="component" value="Unassembled WGS sequence"/>
</dbReference>
<dbReference type="EMBL" id="JACCBA010000001">
    <property type="protein sequence ID" value="NYD48491.1"/>
    <property type="molecule type" value="Genomic_DNA"/>
</dbReference>
<dbReference type="InterPro" id="IPR058663">
    <property type="entry name" value="PucR-like_N"/>
</dbReference>
<feature type="domain" description="PucR-like N-terminal" evidence="2">
    <location>
        <begin position="27"/>
        <end position="187"/>
    </location>
</feature>
<accession>A0A7Y9EIM6</accession>
<evidence type="ECO:0000313" key="4">
    <source>
        <dbReference type="Proteomes" id="UP000529783"/>
    </source>
</evidence>
<dbReference type="PANTHER" id="PTHR33744">
    <property type="entry name" value="CARBOHYDRATE DIACID REGULATOR"/>
    <property type="match status" value="1"/>
</dbReference>
<organism evidence="3 4">
    <name type="scientific">Actinomadura luteofluorescens</name>
    <dbReference type="NCBI Taxonomy" id="46163"/>
    <lineage>
        <taxon>Bacteria</taxon>
        <taxon>Bacillati</taxon>
        <taxon>Actinomycetota</taxon>
        <taxon>Actinomycetes</taxon>
        <taxon>Streptosporangiales</taxon>
        <taxon>Thermomonosporaceae</taxon>
        <taxon>Actinomadura</taxon>
    </lineage>
</organism>
<comment type="caution">
    <text evidence="3">The sequence shown here is derived from an EMBL/GenBank/DDBJ whole genome shotgun (WGS) entry which is preliminary data.</text>
</comment>
<dbReference type="AlphaFoldDB" id="A0A7Y9EIM6"/>
<dbReference type="Pfam" id="PF25906">
    <property type="entry name" value="PucR-like_N"/>
    <property type="match status" value="1"/>
</dbReference>
<gene>
    <name evidence="3" type="ORF">BJY14_004474</name>
</gene>
<dbReference type="RefSeq" id="WP_179845390.1">
    <property type="nucleotide sequence ID" value="NZ_JACCBA010000001.1"/>
</dbReference>
<reference evidence="3 4" key="1">
    <citation type="submission" date="2020-07" db="EMBL/GenBank/DDBJ databases">
        <title>Sequencing the genomes of 1000 actinobacteria strains.</title>
        <authorList>
            <person name="Klenk H.-P."/>
        </authorList>
    </citation>
    <scope>NUCLEOTIDE SEQUENCE [LARGE SCALE GENOMIC DNA]</scope>
    <source>
        <strain evidence="3 4">DSM 40398</strain>
    </source>
</reference>
<dbReference type="Gene3D" id="1.10.10.2840">
    <property type="entry name" value="PucR C-terminal helix-turn-helix domain"/>
    <property type="match status" value="1"/>
</dbReference>